<dbReference type="Gene3D" id="2.60.40.3080">
    <property type="match status" value="1"/>
</dbReference>
<gene>
    <name evidence="2" type="ORF">FDK13_19280</name>
</gene>
<comment type="caution">
    <text evidence="2">The sequence shown here is derived from an EMBL/GenBank/DDBJ whole genome shotgun (WGS) entry which is preliminary data.</text>
</comment>
<feature type="signal peptide" evidence="1">
    <location>
        <begin position="1"/>
        <end position="24"/>
    </location>
</feature>
<dbReference type="EMBL" id="SZVO01000009">
    <property type="protein sequence ID" value="TKT90482.1"/>
    <property type="molecule type" value="Genomic_DNA"/>
</dbReference>
<name>A0A4U6D094_9BACT</name>
<dbReference type="OrthoDB" id="961604at2"/>
<sequence length="127" mass="14116">MRTSIKKILVAFAVVTSFAFTANAEERDNKKSSALNTGVYINKEGKINVLVDQANEDAATTILIKNESGDVVYSEVVEKGNQKFGRVLNVDKLEDGQYEIEVSSKNESQVKTFQVSEPKTERVIEIQ</sequence>
<protein>
    <recommendedName>
        <fullName evidence="4">T9SS type A sorting domain-containing protein</fullName>
    </recommendedName>
</protein>
<evidence type="ECO:0008006" key="4">
    <source>
        <dbReference type="Google" id="ProtNLM"/>
    </source>
</evidence>
<feature type="chain" id="PRO_5020882474" description="T9SS type A sorting domain-containing protein" evidence="1">
    <location>
        <begin position="25"/>
        <end position="127"/>
    </location>
</feature>
<evidence type="ECO:0000256" key="1">
    <source>
        <dbReference type="SAM" id="SignalP"/>
    </source>
</evidence>
<reference evidence="2 3" key="1">
    <citation type="submission" date="2019-05" db="EMBL/GenBank/DDBJ databases">
        <title>Dyadobacter AR-3-8 sp. nov., isolated from arctic soil.</title>
        <authorList>
            <person name="Chaudhary D.K."/>
        </authorList>
    </citation>
    <scope>NUCLEOTIDE SEQUENCE [LARGE SCALE GENOMIC DNA]</scope>
    <source>
        <strain evidence="2 3">AR-3-8</strain>
    </source>
</reference>
<evidence type="ECO:0000313" key="3">
    <source>
        <dbReference type="Proteomes" id="UP000304900"/>
    </source>
</evidence>
<dbReference type="Proteomes" id="UP000304900">
    <property type="component" value="Unassembled WGS sequence"/>
</dbReference>
<evidence type="ECO:0000313" key="2">
    <source>
        <dbReference type="EMBL" id="TKT90482.1"/>
    </source>
</evidence>
<dbReference type="AlphaFoldDB" id="A0A4U6D094"/>
<keyword evidence="3" id="KW-1185">Reference proteome</keyword>
<keyword evidence="1" id="KW-0732">Signal</keyword>
<accession>A0A4U6D094</accession>
<organism evidence="2 3">
    <name type="scientific">Dyadobacter frigoris</name>
    <dbReference type="NCBI Taxonomy" id="2576211"/>
    <lineage>
        <taxon>Bacteria</taxon>
        <taxon>Pseudomonadati</taxon>
        <taxon>Bacteroidota</taxon>
        <taxon>Cytophagia</taxon>
        <taxon>Cytophagales</taxon>
        <taxon>Spirosomataceae</taxon>
        <taxon>Dyadobacter</taxon>
    </lineage>
</organism>
<proteinExistence type="predicted"/>
<dbReference type="RefSeq" id="WP_137341650.1">
    <property type="nucleotide sequence ID" value="NZ_BSQH01000002.1"/>
</dbReference>